<organism evidence="2 3">
    <name type="scientific">Symbiodinium necroappetens</name>
    <dbReference type="NCBI Taxonomy" id="1628268"/>
    <lineage>
        <taxon>Eukaryota</taxon>
        <taxon>Sar</taxon>
        <taxon>Alveolata</taxon>
        <taxon>Dinophyceae</taxon>
        <taxon>Suessiales</taxon>
        <taxon>Symbiodiniaceae</taxon>
        <taxon>Symbiodinium</taxon>
    </lineage>
</organism>
<proteinExistence type="predicted"/>
<dbReference type="EMBL" id="CAJNJA010027976">
    <property type="protein sequence ID" value="CAE7590251.1"/>
    <property type="molecule type" value="Genomic_DNA"/>
</dbReference>
<keyword evidence="1" id="KW-0175">Coiled coil</keyword>
<name>A0A812UP47_9DINO</name>
<feature type="coiled-coil region" evidence="1">
    <location>
        <begin position="250"/>
        <end position="282"/>
    </location>
</feature>
<dbReference type="Proteomes" id="UP000601435">
    <property type="component" value="Unassembled WGS sequence"/>
</dbReference>
<evidence type="ECO:0000313" key="3">
    <source>
        <dbReference type="Proteomes" id="UP000601435"/>
    </source>
</evidence>
<evidence type="ECO:0000256" key="1">
    <source>
        <dbReference type="SAM" id="Coils"/>
    </source>
</evidence>
<evidence type="ECO:0000313" key="2">
    <source>
        <dbReference type="EMBL" id="CAE7590251.1"/>
    </source>
</evidence>
<comment type="caution">
    <text evidence="2">The sequence shown here is derived from an EMBL/GenBank/DDBJ whole genome shotgun (WGS) entry which is preliminary data.</text>
</comment>
<dbReference type="OrthoDB" id="421471at2759"/>
<sequence>MSRKEFIRQIVEHLGTVKNVSRLFIESLECEHQAGIGKCFSAFDVENKGEVRSGVTCPLQYWAETCGHWEEKLPLLREAAVMFMLSLFESTAMLEQNLSLMRMCSRDERAHTSHEKVRALLKLHLDVTDPVVVYNSRDRSYRLTSFGTRCFNLYRQLFPAGTNVKKNELPKRVMKRKLNSTGMAAFLRVQEEQKANLVAQTVSSSEAESLKKMVEQSAVKRASAKQESLRETLRKKVEAKVAVISPESFASDAKARLARLQAEEKERESKLLAMELRELSSAPFLDLSASVIVCVIDRTEIPNADRVIKETSKAVHSFAAGAKIVHLTSSTLVPKALEARCLVWLAASASAEKSLMQPQPDEDELGLSAVLARCLGGFVAGPQWLRICQSGGKSLQPVLRLTPALSVSRQIYFDESFRYRAPLLKVLAVIESHPAGYRNWVIRTRREELLLGYVEVFFKCFGSSFRV</sequence>
<gene>
    <name evidence="2" type="ORF">SNEC2469_LOCUS17046</name>
</gene>
<keyword evidence="3" id="KW-1185">Reference proteome</keyword>
<accession>A0A812UP47</accession>
<dbReference type="AlphaFoldDB" id="A0A812UP47"/>
<reference evidence="2" key="1">
    <citation type="submission" date="2021-02" db="EMBL/GenBank/DDBJ databases">
        <authorList>
            <person name="Dougan E. K."/>
            <person name="Rhodes N."/>
            <person name="Thang M."/>
            <person name="Chan C."/>
        </authorList>
    </citation>
    <scope>NUCLEOTIDE SEQUENCE</scope>
</reference>
<protein>
    <submittedName>
        <fullName evidence="2">Uncharacterized protein</fullName>
    </submittedName>
</protein>